<dbReference type="OrthoDB" id="2834745at2759"/>
<dbReference type="GeneID" id="9590912"/>
<dbReference type="EMBL" id="GL377310">
    <property type="protein sequence ID" value="EFI93674.1"/>
    <property type="molecule type" value="Genomic_DNA"/>
</dbReference>
<dbReference type="OMA" id="WRIGSDT"/>
<sequence length="154" mass="17021">MSTFTLTEAHVRSLLEPGVEKPGEVCYKTFLPDAPLMQAIDPKLRWVITDAEGECIPGVKAEGVFTLEEWETKVRNPLGACLVAGSLGLRTDKVYISGNVAIVETAGSATQKNGKPYNNKYAWFLTFSPEGKIVEIHEYLNTALLERVYAENRS</sequence>
<proteinExistence type="predicted"/>
<dbReference type="InterPro" id="IPR032710">
    <property type="entry name" value="NTF2-like_dom_sf"/>
</dbReference>
<name>D8QDG0_SCHCM</name>
<dbReference type="HOGENOM" id="CLU_107220_1_1_1"/>
<protein>
    <recommendedName>
        <fullName evidence="3">SnoaL-like domain-containing protein</fullName>
    </recommendedName>
</protein>
<evidence type="ECO:0008006" key="3">
    <source>
        <dbReference type="Google" id="ProtNLM"/>
    </source>
</evidence>
<dbReference type="AlphaFoldDB" id="D8QDG0"/>
<dbReference type="KEGG" id="scm:SCHCO_02637542"/>
<dbReference type="STRING" id="578458.D8QDG0"/>
<reference evidence="1 2" key="1">
    <citation type="journal article" date="2010" name="Nat. Biotechnol.">
        <title>Genome sequence of the model mushroom Schizophyllum commune.</title>
        <authorList>
            <person name="Ohm R.A."/>
            <person name="de Jong J.F."/>
            <person name="Lugones L.G."/>
            <person name="Aerts A."/>
            <person name="Kothe E."/>
            <person name="Stajich J.E."/>
            <person name="de Vries R.P."/>
            <person name="Record E."/>
            <person name="Levasseur A."/>
            <person name="Baker S.E."/>
            <person name="Bartholomew K.A."/>
            <person name="Coutinho P.M."/>
            <person name="Erdmann S."/>
            <person name="Fowler T.J."/>
            <person name="Gathman A.C."/>
            <person name="Lombard V."/>
            <person name="Henrissat B."/>
            <person name="Knabe N."/>
            <person name="Kuees U."/>
            <person name="Lilly W.W."/>
            <person name="Lindquist E."/>
            <person name="Lucas S."/>
            <person name="Magnuson J.K."/>
            <person name="Piumi F."/>
            <person name="Raudaskoski M."/>
            <person name="Salamov A."/>
            <person name="Schmutz J."/>
            <person name="Schwarze F.W.M.R."/>
            <person name="vanKuyk P.A."/>
            <person name="Horton J.S."/>
            <person name="Grigoriev I.V."/>
            <person name="Woesten H.A.B."/>
        </authorList>
    </citation>
    <scope>NUCLEOTIDE SEQUENCE [LARGE SCALE GENOMIC DNA]</scope>
    <source>
        <strain evidence="2">H4-8 / FGSC 9210</strain>
    </source>
</reference>
<dbReference type="Proteomes" id="UP000007431">
    <property type="component" value="Unassembled WGS sequence"/>
</dbReference>
<accession>D8QDG0</accession>
<dbReference type="RefSeq" id="XP_003028577.1">
    <property type="nucleotide sequence ID" value="XM_003028531.1"/>
</dbReference>
<keyword evidence="2" id="KW-1185">Reference proteome</keyword>
<dbReference type="eggNOG" id="ENOG502SR5V">
    <property type="taxonomic scope" value="Eukaryota"/>
</dbReference>
<organism evidence="2">
    <name type="scientific">Schizophyllum commune (strain H4-8 / FGSC 9210)</name>
    <name type="common">Split gill fungus</name>
    <dbReference type="NCBI Taxonomy" id="578458"/>
    <lineage>
        <taxon>Eukaryota</taxon>
        <taxon>Fungi</taxon>
        <taxon>Dikarya</taxon>
        <taxon>Basidiomycota</taxon>
        <taxon>Agaricomycotina</taxon>
        <taxon>Agaricomycetes</taxon>
        <taxon>Agaricomycetidae</taxon>
        <taxon>Agaricales</taxon>
        <taxon>Schizophyllaceae</taxon>
        <taxon>Schizophyllum</taxon>
    </lineage>
</organism>
<evidence type="ECO:0000313" key="2">
    <source>
        <dbReference type="Proteomes" id="UP000007431"/>
    </source>
</evidence>
<evidence type="ECO:0000313" key="1">
    <source>
        <dbReference type="EMBL" id="EFI93674.1"/>
    </source>
</evidence>
<dbReference type="Gene3D" id="3.10.450.50">
    <property type="match status" value="1"/>
</dbReference>
<gene>
    <name evidence="1" type="ORF">SCHCODRAFT_236929</name>
</gene>
<dbReference type="InParanoid" id="D8QDG0"/>
<dbReference type="SUPFAM" id="SSF54427">
    <property type="entry name" value="NTF2-like"/>
    <property type="match status" value="1"/>
</dbReference>
<dbReference type="VEuPathDB" id="FungiDB:SCHCODRAFT_02637542"/>